<dbReference type="Proteomes" id="UP000295756">
    <property type="component" value="Chromosome"/>
</dbReference>
<reference evidence="1 2" key="1">
    <citation type="submission" date="2019-03" db="EMBL/GenBank/DDBJ databases">
        <title>Complete Genome Sequence of Leuconostoc kimchii strain NKJ218 Isolated from Homemade Kimchi.</title>
        <authorList>
            <person name="Jung J.Y."/>
            <person name="Jin H.M."/>
            <person name="Jung J.-W."/>
            <person name="Lee S.-Y."/>
            <person name="Ryu B.-G."/>
            <person name="Han S.-S."/>
            <person name="Kang H.K."/>
            <person name="Choi H.W."/>
            <person name="Chung E.J."/>
            <person name="Choi K.-M."/>
        </authorList>
    </citation>
    <scope>NUCLEOTIDE SEQUENCE [LARGE SCALE GENOMIC DNA]</scope>
    <source>
        <strain evidence="1 2">NKJ218</strain>
    </source>
</reference>
<protein>
    <submittedName>
        <fullName evidence="1">GTP-binding protein</fullName>
    </submittedName>
</protein>
<name>A0ABX5SQI4_9LACO</name>
<dbReference type="RefSeq" id="WP_013103321.1">
    <property type="nucleotide sequence ID" value="NZ_CP037939.1"/>
</dbReference>
<evidence type="ECO:0000313" key="1">
    <source>
        <dbReference type="EMBL" id="QBR48380.1"/>
    </source>
</evidence>
<gene>
    <name evidence="1" type="ORF">EW139_09735</name>
</gene>
<accession>A0ABX5SQI4</accession>
<sequence>MSFFNLFKKKTQRVDNTPDQAATSDPITWENTTIPDDFFTGYHDTIAQLEAEGKTAAAETLRANEPTLQIAFIDRFAEQVQSETASIADMDKRTAAVITAISKIRVYNKQMNINVRTHLAQTKKRLIGE</sequence>
<organism evidence="1 2">
    <name type="scientific">Leuconostoc kimchii</name>
    <dbReference type="NCBI Taxonomy" id="136609"/>
    <lineage>
        <taxon>Bacteria</taxon>
        <taxon>Bacillati</taxon>
        <taxon>Bacillota</taxon>
        <taxon>Bacilli</taxon>
        <taxon>Lactobacillales</taxon>
        <taxon>Lactobacillaceae</taxon>
        <taxon>Leuconostoc</taxon>
    </lineage>
</organism>
<keyword evidence="2" id="KW-1185">Reference proteome</keyword>
<dbReference type="EMBL" id="CP037939">
    <property type="protein sequence ID" value="QBR48380.1"/>
    <property type="molecule type" value="Genomic_DNA"/>
</dbReference>
<proteinExistence type="predicted"/>
<evidence type="ECO:0000313" key="2">
    <source>
        <dbReference type="Proteomes" id="UP000295756"/>
    </source>
</evidence>